<dbReference type="Proteomes" id="UP000053257">
    <property type="component" value="Unassembled WGS sequence"/>
</dbReference>
<dbReference type="Gene3D" id="2.130.10.10">
    <property type="entry name" value="YVTN repeat-like/Quinoprotein amine dehydrogenase"/>
    <property type="match status" value="1"/>
</dbReference>
<dbReference type="InterPro" id="IPR011047">
    <property type="entry name" value="Quinoprotein_ADH-like_sf"/>
</dbReference>
<dbReference type="STRING" id="745531.A0A0C3RQW6"/>
<dbReference type="AlphaFoldDB" id="A0A0C3RQW6"/>
<reference evidence="1 2" key="1">
    <citation type="journal article" date="2014" name="PLoS Genet.">
        <title>Analysis of the Phlebiopsis gigantea genome, transcriptome and secretome provides insight into its pioneer colonization strategies of wood.</title>
        <authorList>
            <person name="Hori C."/>
            <person name="Ishida T."/>
            <person name="Igarashi K."/>
            <person name="Samejima M."/>
            <person name="Suzuki H."/>
            <person name="Master E."/>
            <person name="Ferreira P."/>
            <person name="Ruiz-Duenas F.J."/>
            <person name="Held B."/>
            <person name="Canessa P."/>
            <person name="Larrondo L.F."/>
            <person name="Schmoll M."/>
            <person name="Druzhinina I.S."/>
            <person name="Kubicek C.P."/>
            <person name="Gaskell J.A."/>
            <person name="Kersten P."/>
            <person name="St John F."/>
            <person name="Glasner J."/>
            <person name="Sabat G."/>
            <person name="Splinter BonDurant S."/>
            <person name="Syed K."/>
            <person name="Yadav J."/>
            <person name="Mgbeahuruike A.C."/>
            <person name="Kovalchuk A."/>
            <person name="Asiegbu F.O."/>
            <person name="Lackner G."/>
            <person name="Hoffmeister D."/>
            <person name="Rencoret J."/>
            <person name="Gutierrez A."/>
            <person name="Sun H."/>
            <person name="Lindquist E."/>
            <person name="Barry K."/>
            <person name="Riley R."/>
            <person name="Grigoriev I.V."/>
            <person name="Henrissat B."/>
            <person name="Kues U."/>
            <person name="Berka R.M."/>
            <person name="Martinez A.T."/>
            <person name="Covert S.F."/>
            <person name="Blanchette R.A."/>
            <person name="Cullen D."/>
        </authorList>
    </citation>
    <scope>NUCLEOTIDE SEQUENCE [LARGE SCALE GENOMIC DNA]</scope>
    <source>
        <strain evidence="1 2">11061_1 CR5-6</strain>
    </source>
</reference>
<evidence type="ECO:0000313" key="1">
    <source>
        <dbReference type="EMBL" id="KIP02286.1"/>
    </source>
</evidence>
<protein>
    <submittedName>
        <fullName evidence="1">Uncharacterized protein</fullName>
    </submittedName>
</protein>
<sequence>MGRGSPWHQSLAADQDDVHRIKVDEGRGIVITTHQDGGVNVRDLETDEILWALPRTYVRELAHCEYGNGFLIFDRLGQGKEVWRLASEYDESMAPPDEMQQEISSIINKHIPKTKGSFRPWAVFTAPEFTQAYRFVYPNLLAAGFDTAYVWDVLTCEIVQAVPDLQTLVAGTSLGRINYVELSPLHVIICGSRQLRLFDRTTGSLAFHIDYDMPSDPIHAIPFPPLLRTSSTSLHVAPLVAERKTIDLTEIPPFIAVHVSPDGRTIVALSMDSHLVIIKDILSVIKGQQKLLDPTSSVTLAFGNSSDNSSPEGIYLAFEYGRVGVITSSGIFAVTLDATKHSIIDRDFAVQQQLADVHSDVPTDRAIARSSFPHLRCCQVLPFQHMSLLSAVTCLQMTETKMLFTWSPRAMPDMSYHGEPRATAHWAWFNPPHIATTVEYDHEWPPLPGTTGTAGAPAVVQMPGGPPIDDGDFDNELDAAGQVELNHELDGDLVAGAEEDWEGIEDELPALEDAAQDNVPAVVPHQFLFHRATNSTIIACINFTEHTHDV</sequence>
<keyword evidence="2" id="KW-1185">Reference proteome</keyword>
<organism evidence="1 2">
    <name type="scientific">Phlebiopsis gigantea (strain 11061_1 CR5-6)</name>
    <name type="common">White-rot fungus</name>
    <name type="synonym">Peniophora gigantea</name>
    <dbReference type="NCBI Taxonomy" id="745531"/>
    <lineage>
        <taxon>Eukaryota</taxon>
        <taxon>Fungi</taxon>
        <taxon>Dikarya</taxon>
        <taxon>Basidiomycota</taxon>
        <taxon>Agaricomycotina</taxon>
        <taxon>Agaricomycetes</taxon>
        <taxon>Polyporales</taxon>
        <taxon>Phanerochaetaceae</taxon>
        <taxon>Phlebiopsis</taxon>
    </lineage>
</organism>
<dbReference type="InterPro" id="IPR015943">
    <property type="entry name" value="WD40/YVTN_repeat-like_dom_sf"/>
</dbReference>
<dbReference type="HOGENOM" id="CLU_021592_2_0_1"/>
<dbReference type="OrthoDB" id="550575at2759"/>
<proteinExistence type="predicted"/>
<gene>
    <name evidence="1" type="ORF">PHLGIDRAFT_300188</name>
</gene>
<evidence type="ECO:0000313" key="2">
    <source>
        <dbReference type="Proteomes" id="UP000053257"/>
    </source>
</evidence>
<dbReference type="EMBL" id="KN840686">
    <property type="protein sequence ID" value="KIP02286.1"/>
    <property type="molecule type" value="Genomic_DNA"/>
</dbReference>
<dbReference type="SUPFAM" id="SSF50998">
    <property type="entry name" value="Quinoprotein alcohol dehydrogenase-like"/>
    <property type="match status" value="1"/>
</dbReference>
<name>A0A0C3RQW6_PHLG1</name>
<accession>A0A0C3RQW6</accession>